<dbReference type="AlphaFoldDB" id="A0A069RGJ1"/>
<sequence>MSKRDRAEKARHRRSNENLRRSTEKFAKKFLDEKKWHKRS</sequence>
<comment type="caution">
    <text evidence="2">The sequence shown here is derived from an EMBL/GenBank/DDBJ whole genome shotgun (WGS) entry which is preliminary data.</text>
</comment>
<name>A0A069RGJ1_PEPLI</name>
<evidence type="ECO:0000256" key="1">
    <source>
        <dbReference type="SAM" id="MobiDB-lite"/>
    </source>
</evidence>
<dbReference type="Proteomes" id="UP000027946">
    <property type="component" value="Unassembled WGS sequence"/>
</dbReference>
<evidence type="ECO:0000313" key="2">
    <source>
        <dbReference type="EMBL" id="KDR95928.1"/>
    </source>
</evidence>
<keyword evidence="3" id="KW-1185">Reference proteome</keyword>
<gene>
    <name evidence="2" type="ORF">CLIT_8c00970</name>
</gene>
<dbReference type="EMBL" id="JJMM01000008">
    <property type="protein sequence ID" value="KDR95928.1"/>
    <property type="molecule type" value="Genomic_DNA"/>
</dbReference>
<feature type="region of interest" description="Disordered" evidence="1">
    <location>
        <begin position="1"/>
        <end position="23"/>
    </location>
</feature>
<proteinExistence type="predicted"/>
<dbReference type="RefSeq" id="WP_278309049.1">
    <property type="nucleotide sequence ID" value="NZ_FSRH01000008.1"/>
</dbReference>
<dbReference type="STRING" id="1121324.CLIT_8c00970"/>
<accession>A0A069RGJ1</accession>
<organism evidence="2 3">
    <name type="scientific">Peptoclostridium litorale DSM 5388</name>
    <dbReference type="NCBI Taxonomy" id="1121324"/>
    <lineage>
        <taxon>Bacteria</taxon>
        <taxon>Bacillati</taxon>
        <taxon>Bacillota</taxon>
        <taxon>Clostridia</taxon>
        <taxon>Peptostreptococcales</taxon>
        <taxon>Peptoclostridiaceae</taxon>
        <taxon>Peptoclostridium</taxon>
    </lineage>
</organism>
<reference evidence="2 3" key="1">
    <citation type="submission" date="2014-03" db="EMBL/GenBank/DDBJ databases">
        <title>Genome sequence of Clostridium litorale W6, DSM 5388.</title>
        <authorList>
            <person name="Poehlein A."/>
            <person name="Jagirdar A."/>
            <person name="Khonsari B."/>
            <person name="Chibani C.M."/>
            <person name="Gutierrez Gutierrez D.A."/>
            <person name="Davydova E."/>
            <person name="Alghaithi H.S."/>
            <person name="Nair K.P."/>
            <person name="Dhamotharan K."/>
            <person name="Chandran L."/>
            <person name="G W."/>
            <person name="Daniel R."/>
        </authorList>
    </citation>
    <scope>NUCLEOTIDE SEQUENCE [LARGE SCALE GENOMIC DNA]</scope>
    <source>
        <strain evidence="2 3">W6</strain>
    </source>
</reference>
<protein>
    <submittedName>
        <fullName evidence="2">Uncharacterized protein</fullName>
    </submittedName>
</protein>
<evidence type="ECO:0000313" key="3">
    <source>
        <dbReference type="Proteomes" id="UP000027946"/>
    </source>
</evidence>